<dbReference type="OrthoDB" id="7845475at2"/>
<dbReference type="Gene3D" id="2.60.460.10">
    <property type="entry name" value="protein yfey like domain"/>
    <property type="match status" value="1"/>
</dbReference>
<evidence type="ECO:0008006" key="4">
    <source>
        <dbReference type="Google" id="ProtNLM"/>
    </source>
</evidence>
<proteinExistence type="predicted"/>
<keyword evidence="3" id="KW-1185">Reference proteome</keyword>
<name>A0A2G9WUR9_9HYPH</name>
<evidence type="ECO:0000313" key="2">
    <source>
        <dbReference type="EMBL" id="PIO98461.1"/>
    </source>
</evidence>
<dbReference type="AlphaFoldDB" id="A0A2G9WUR9"/>
<dbReference type="Proteomes" id="UP000231070">
    <property type="component" value="Unassembled WGS sequence"/>
</dbReference>
<feature type="region of interest" description="Disordered" evidence="1">
    <location>
        <begin position="1"/>
        <end position="37"/>
    </location>
</feature>
<accession>A0A2G9WUR9</accession>
<sequence length="248" mass="25402">MCPNSRKAAGSGPHEKDRGGRLGGLQDSGVPADRPSCSPLASFGEAPVLSRGMTRIPNLLRLSGVLMSAALAGCSLLGSDSDFTPPPSRAATFRITAAGVPGLPPGTAFSKKAIEALEPGYVVSSVTMATEQSESVAALALFREGLQVLQVLPGPGGKIGAVHGVSESLVGPNGERIGMTFRETRVDRAACREGQGNWLGMPICTARGAPNVTFVFAIPGYISAGSLPDDVTLAGATLQRIIWVPPVG</sequence>
<evidence type="ECO:0000256" key="1">
    <source>
        <dbReference type="SAM" id="MobiDB-lite"/>
    </source>
</evidence>
<dbReference type="InterPro" id="IPR038714">
    <property type="entry name" value="YfeY-like_sf"/>
</dbReference>
<evidence type="ECO:0000313" key="3">
    <source>
        <dbReference type="Proteomes" id="UP000231070"/>
    </source>
</evidence>
<organism evidence="2 3">
    <name type="scientific">Pleomorphomonas carboxyditropha</name>
    <dbReference type="NCBI Taxonomy" id="2023338"/>
    <lineage>
        <taxon>Bacteria</taxon>
        <taxon>Pseudomonadati</taxon>
        <taxon>Pseudomonadota</taxon>
        <taxon>Alphaproteobacteria</taxon>
        <taxon>Hyphomicrobiales</taxon>
        <taxon>Pleomorphomonadaceae</taxon>
        <taxon>Pleomorphomonas</taxon>
    </lineage>
</organism>
<dbReference type="Pfam" id="PF06572">
    <property type="entry name" value="DUF1131"/>
    <property type="match status" value="1"/>
</dbReference>
<comment type="caution">
    <text evidence="2">The sequence shown here is derived from an EMBL/GenBank/DDBJ whole genome shotgun (WGS) entry which is preliminary data.</text>
</comment>
<gene>
    <name evidence="2" type="ORF">CJ014_14110</name>
</gene>
<protein>
    <recommendedName>
        <fullName evidence="4">DUF1131 domain-containing protein</fullName>
    </recommendedName>
</protein>
<dbReference type="InterPro" id="IPR010938">
    <property type="entry name" value="DUF1131"/>
</dbReference>
<dbReference type="EMBL" id="NQVN01000009">
    <property type="protein sequence ID" value="PIO98461.1"/>
    <property type="molecule type" value="Genomic_DNA"/>
</dbReference>
<reference evidence="2 3" key="1">
    <citation type="submission" date="2017-08" db="EMBL/GenBank/DDBJ databases">
        <title>Pleomorphomonas carboxidotrophicus sp. nov., a new mesophilic hydrogenogenic carboxidotroph.</title>
        <authorList>
            <person name="Esquivel-Elizondo S."/>
            <person name="Krajmalnik-Brown R."/>
            <person name="Maldonado J."/>
        </authorList>
    </citation>
    <scope>NUCLEOTIDE SEQUENCE [LARGE SCALE GENOMIC DNA]</scope>
    <source>
        <strain evidence="2 3">SVCO-16</strain>
    </source>
</reference>